<accession>R0K2Y2</accession>
<gene>
    <name evidence="1" type="ORF">Anapl_07359</name>
</gene>
<evidence type="ECO:0000313" key="1">
    <source>
        <dbReference type="EMBL" id="EOB03987.1"/>
    </source>
</evidence>
<evidence type="ECO:0000313" key="2">
    <source>
        <dbReference type="Proteomes" id="UP000296049"/>
    </source>
</evidence>
<organism evidence="1 2">
    <name type="scientific">Anas platyrhynchos</name>
    <name type="common">Mallard</name>
    <name type="synonym">Anas boschas</name>
    <dbReference type="NCBI Taxonomy" id="8839"/>
    <lineage>
        <taxon>Eukaryota</taxon>
        <taxon>Metazoa</taxon>
        <taxon>Chordata</taxon>
        <taxon>Craniata</taxon>
        <taxon>Vertebrata</taxon>
        <taxon>Euteleostomi</taxon>
        <taxon>Archelosauria</taxon>
        <taxon>Archosauria</taxon>
        <taxon>Dinosauria</taxon>
        <taxon>Saurischia</taxon>
        <taxon>Theropoda</taxon>
        <taxon>Coelurosauria</taxon>
        <taxon>Aves</taxon>
        <taxon>Neognathae</taxon>
        <taxon>Galloanserae</taxon>
        <taxon>Anseriformes</taxon>
        <taxon>Anatidae</taxon>
        <taxon>Anatinae</taxon>
        <taxon>Anas</taxon>
    </lineage>
</organism>
<dbReference type="AlphaFoldDB" id="R0K2Y2"/>
<name>R0K2Y2_ANAPL</name>
<sequence>MAYSHSAHKADSAAWPASVLTKSVAYFLILKKGEGGRKGAKKKAPHLCCLALAEETCLSLALFIKDCILVWRTEEGVLMIDMELLLLPCCTLLLPDGGVTGLAAIPFLEQADIWGCSMVVHDPVGTGVRGLLKGFLEEEAGSKYLTLRRLENTDVFTESHSFHPLNTHVKVLQYAVIHRSMGTAAQCAFQGTLGSSAY</sequence>
<keyword evidence="2" id="KW-1185">Reference proteome</keyword>
<dbReference type="Proteomes" id="UP000296049">
    <property type="component" value="Unassembled WGS sequence"/>
</dbReference>
<protein>
    <submittedName>
        <fullName evidence="1">Uncharacterized protein</fullName>
    </submittedName>
</protein>
<dbReference type="EMBL" id="KB742815">
    <property type="protein sequence ID" value="EOB03987.1"/>
    <property type="molecule type" value="Genomic_DNA"/>
</dbReference>
<proteinExistence type="predicted"/>
<reference evidence="2" key="1">
    <citation type="journal article" date="2013" name="Nat. Genet.">
        <title>The duck genome and transcriptome provide insight into an avian influenza virus reservoir species.</title>
        <authorList>
            <person name="Huang Y."/>
            <person name="Li Y."/>
            <person name="Burt D.W."/>
            <person name="Chen H."/>
            <person name="Zhang Y."/>
            <person name="Qian W."/>
            <person name="Kim H."/>
            <person name="Gan S."/>
            <person name="Zhao Y."/>
            <person name="Li J."/>
            <person name="Yi K."/>
            <person name="Feng H."/>
            <person name="Zhu P."/>
            <person name="Li B."/>
            <person name="Liu Q."/>
            <person name="Fairley S."/>
            <person name="Magor K.E."/>
            <person name="Du Z."/>
            <person name="Hu X."/>
            <person name="Goodman L."/>
            <person name="Tafer H."/>
            <person name="Vignal A."/>
            <person name="Lee T."/>
            <person name="Kim K.W."/>
            <person name="Sheng Z."/>
            <person name="An Y."/>
            <person name="Searle S."/>
            <person name="Herrero J."/>
            <person name="Groenen M.A."/>
            <person name="Crooijmans R.P."/>
            <person name="Faraut T."/>
            <person name="Cai Q."/>
            <person name="Webster R.G."/>
            <person name="Aldridge J.R."/>
            <person name="Warren W.C."/>
            <person name="Bartschat S."/>
            <person name="Kehr S."/>
            <person name="Marz M."/>
            <person name="Stadler P.F."/>
            <person name="Smith J."/>
            <person name="Kraus R.H."/>
            <person name="Zhao Y."/>
            <person name="Ren L."/>
            <person name="Fei J."/>
            <person name="Morisson M."/>
            <person name="Kaiser P."/>
            <person name="Griffin D.K."/>
            <person name="Rao M."/>
            <person name="Pitel F."/>
            <person name="Wang J."/>
            <person name="Li N."/>
        </authorList>
    </citation>
    <scope>NUCLEOTIDE SEQUENCE [LARGE SCALE GENOMIC DNA]</scope>
</reference>